<dbReference type="AlphaFoldDB" id="A0A7Y6M8J4"/>
<organism evidence="2 3">
    <name type="scientific">Nonomuraea montanisoli</name>
    <dbReference type="NCBI Taxonomy" id="2741721"/>
    <lineage>
        <taxon>Bacteria</taxon>
        <taxon>Bacillati</taxon>
        <taxon>Actinomycetota</taxon>
        <taxon>Actinomycetes</taxon>
        <taxon>Streptosporangiales</taxon>
        <taxon>Streptosporangiaceae</taxon>
        <taxon>Nonomuraea</taxon>
    </lineage>
</organism>
<accession>A0A7Y6M8J4</accession>
<protein>
    <submittedName>
        <fullName evidence="2">DUF485 domain-containing protein</fullName>
    </submittedName>
</protein>
<dbReference type="InterPro" id="IPR007436">
    <property type="entry name" value="DUF485"/>
</dbReference>
<keyword evidence="1" id="KW-1133">Transmembrane helix</keyword>
<dbReference type="PANTHER" id="PTHR38441">
    <property type="entry name" value="INTEGRAL MEMBRANE PROTEIN-RELATED"/>
    <property type="match status" value="1"/>
</dbReference>
<reference evidence="2 3" key="1">
    <citation type="submission" date="2020-06" db="EMBL/GenBank/DDBJ databases">
        <title>Nonomuraea sp. SMC257, a novel actinomycete isolated from soil.</title>
        <authorList>
            <person name="Chanama M."/>
        </authorList>
    </citation>
    <scope>NUCLEOTIDE SEQUENCE [LARGE SCALE GENOMIC DNA]</scope>
    <source>
        <strain evidence="2 3">SMC257</strain>
    </source>
</reference>
<dbReference type="Pfam" id="PF04341">
    <property type="entry name" value="DUF485"/>
    <property type="match status" value="1"/>
</dbReference>
<feature type="transmembrane region" description="Helical" evidence="1">
    <location>
        <begin position="30"/>
        <end position="52"/>
    </location>
</feature>
<dbReference type="Proteomes" id="UP000586042">
    <property type="component" value="Unassembled WGS sequence"/>
</dbReference>
<sequence length="109" mass="12957">MTTQEHDASVYEQMQTSGEFQDLKRRFRRWTFPMTVAFLTWYLLYVVLSGFARDFMGIKLFGNINVALVFGLLQFVSTFWIAWAYARHAEKKLDPIADKLRHEVEEKTR</sequence>
<proteinExistence type="predicted"/>
<dbReference type="RefSeq" id="WP_175595263.1">
    <property type="nucleotide sequence ID" value="NZ_JABWGN010000023.1"/>
</dbReference>
<name>A0A7Y6M8J4_9ACTN</name>
<keyword evidence="1" id="KW-0472">Membrane</keyword>
<evidence type="ECO:0000313" key="3">
    <source>
        <dbReference type="Proteomes" id="UP000586042"/>
    </source>
</evidence>
<keyword evidence="1" id="KW-0812">Transmembrane</keyword>
<gene>
    <name evidence="2" type="ORF">HTZ77_41445</name>
</gene>
<keyword evidence="3" id="KW-1185">Reference proteome</keyword>
<dbReference type="EMBL" id="JABWGN010000023">
    <property type="protein sequence ID" value="NUW37820.1"/>
    <property type="molecule type" value="Genomic_DNA"/>
</dbReference>
<evidence type="ECO:0000313" key="2">
    <source>
        <dbReference type="EMBL" id="NUW37820.1"/>
    </source>
</evidence>
<feature type="transmembrane region" description="Helical" evidence="1">
    <location>
        <begin position="64"/>
        <end position="86"/>
    </location>
</feature>
<dbReference type="PANTHER" id="PTHR38441:SF1">
    <property type="entry name" value="MEMBRANE PROTEIN"/>
    <property type="match status" value="1"/>
</dbReference>
<evidence type="ECO:0000256" key="1">
    <source>
        <dbReference type="SAM" id="Phobius"/>
    </source>
</evidence>
<comment type="caution">
    <text evidence="2">The sequence shown here is derived from an EMBL/GenBank/DDBJ whole genome shotgun (WGS) entry which is preliminary data.</text>
</comment>